<accession>A0A0A9B468</accession>
<protein>
    <submittedName>
        <fullName evidence="1">Uncharacterized protein</fullName>
    </submittedName>
</protein>
<dbReference type="AlphaFoldDB" id="A0A0A9B468"/>
<sequence length="38" mass="4008">MVSALVVISGNGPICSLSFVLLGESALHGFIYNVDRLD</sequence>
<dbReference type="EMBL" id="GBRH01239769">
    <property type="protein sequence ID" value="JAD58126.1"/>
    <property type="molecule type" value="Transcribed_RNA"/>
</dbReference>
<proteinExistence type="predicted"/>
<name>A0A0A9B468_ARUDO</name>
<reference evidence="1" key="2">
    <citation type="journal article" date="2015" name="Data Brief">
        <title>Shoot transcriptome of the giant reed, Arundo donax.</title>
        <authorList>
            <person name="Barrero R.A."/>
            <person name="Guerrero F.D."/>
            <person name="Moolhuijzen P."/>
            <person name="Goolsby J.A."/>
            <person name="Tidwell J."/>
            <person name="Bellgard S.E."/>
            <person name="Bellgard M.I."/>
        </authorList>
    </citation>
    <scope>NUCLEOTIDE SEQUENCE</scope>
    <source>
        <tissue evidence="1">Shoot tissue taken approximately 20 cm above the soil surface</tissue>
    </source>
</reference>
<organism evidence="1">
    <name type="scientific">Arundo donax</name>
    <name type="common">Giant reed</name>
    <name type="synonym">Donax arundinaceus</name>
    <dbReference type="NCBI Taxonomy" id="35708"/>
    <lineage>
        <taxon>Eukaryota</taxon>
        <taxon>Viridiplantae</taxon>
        <taxon>Streptophyta</taxon>
        <taxon>Embryophyta</taxon>
        <taxon>Tracheophyta</taxon>
        <taxon>Spermatophyta</taxon>
        <taxon>Magnoliopsida</taxon>
        <taxon>Liliopsida</taxon>
        <taxon>Poales</taxon>
        <taxon>Poaceae</taxon>
        <taxon>PACMAD clade</taxon>
        <taxon>Arundinoideae</taxon>
        <taxon>Arundineae</taxon>
        <taxon>Arundo</taxon>
    </lineage>
</organism>
<evidence type="ECO:0000313" key="1">
    <source>
        <dbReference type="EMBL" id="JAD58126.1"/>
    </source>
</evidence>
<reference evidence="1" key="1">
    <citation type="submission" date="2014-09" db="EMBL/GenBank/DDBJ databases">
        <authorList>
            <person name="Magalhaes I.L.F."/>
            <person name="Oliveira U."/>
            <person name="Santos F.R."/>
            <person name="Vidigal T.H.D.A."/>
            <person name="Brescovit A.D."/>
            <person name="Santos A.J."/>
        </authorList>
    </citation>
    <scope>NUCLEOTIDE SEQUENCE</scope>
    <source>
        <tissue evidence="1">Shoot tissue taken approximately 20 cm above the soil surface</tissue>
    </source>
</reference>